<feature type="domain" description="UspA" evidence="2">
    <location>
        <begin position="160"/>
        <end position="291"/>
    </location>
</feature>
<sequence length="309" mass="32797">MRTDTSGDREDARTVVGVDGSEYARAAALWGAAGAVRNHHSLCLVHAADLDRLERFASFETSEHVREHGNTVLAEAAQEVRHRFPGLDLTLKLSRRSPVPALHAAARPGDVIVVGSRGSGGFGPLLLGSVGLEAVVGSPVPVVVVRGGAEDEDGSPVTAAVRDEQDAAWLVRAAQEAQARKGSLRLLNVRNLLSRFGSRQARPDEAGRLAAPGERLLADLAARIREDHPGLTVRTEVLTARSTASALVEASRGAGLLVMGSHERRGASVLGLGHVVHALLHHSHCPVQIVPYPRDERGVVEEGPRDDDD</sequence>
<dbReference type="RefSeq" id="WP_056788443.1">
    <property type="nucleotide sequence ID" value="NZ_BMWJ01000007.1"/>
</dbReference>
<evidence type="ECO:0000256" key="1">
    <source>
        <dbReference type="ARBA" id="ARBA00008791"/>
    </source>
</evidence>
<accession>A0ABS4VJF1</accession>
<comment type="similarity">
    <text evidence="1">Belongs to the universal stress protein A family.</text>
</comment>
<dbReference type="PANTHER" id="PTHR46268">
    <property type="entry name" value="STRESS RESPONSE PROTEIN NHAX"/>
    <property type="match status" value="1"/>
</dbReference>
<feature type="domain" description="UspA" evidence="2">
    <location>
        <begin position="14"/>
        <end position="146"/>
    </location>
</feature>
<name>A0ABS4VJF1_9ACTN</name>
<dbReference type="EMBL" id="JAGINS010000002">
    <property type="protein sequence ID" value="MBP2363926.1"/>
    <property type="molecule type" value="Genomic_DNA"/>
</dbReference>
<evidence type="ECO:0000313" key="4">
    <source>
        <dbReference type="Proteomes" id="UP001519311"/>
    </source>
</evidence>
<dbReference type="SUPFAM" id="SSF52402">
    <property type="entry name" value="Adenine nucleotide alpha hydrolases-like"/>
    <property type="match status" value="2"/>
</dbReference>
<dbReference type="Proteomes" id="UP001519311">
    <property type="component" value="Unassembled WGS sequence"/>
</dbReference>
<organism evidence="3 4">
    <name type="scientific">Streptomyces clavifer</name>
    <dbReference type="NCBI Taxonomy" id="68188"/>
    <lineage>
        <taxon>Bacteria</taxon>
        <taxon>Bacillati</taxon>
        <taxon>Actinomycetota</taxon>
        <taxon>Actinomycetes</taxon>
        <taxon>Kitasatosporales</taxon>
        <taxon>Streptomycetaceae</taxon>
        <taxon>Streptomyces</taxon>
    </lineage>
</organism>
<dbReference type="InterPro" id="IPR006016">
    <property type="entry name" value="UspA"/>
</dbReference>
<keyword evidence="4" id="KW-1185">Reference proteome</keyword>
<reference evidence="3 4" key="1">
    <citation type="submission" date="2021-03" db="EMBL/GenBank/DDBJ databases">
        <title>Sequencing the genomes of 1000 actinobacteria strains.</title>
        <authorList>
            <person name="Klenk H.-P."/>
        </authorList>
    </citation>
    <scope>NUCLEOTIDE SEQUENCE [LARGE SCALE GENOMIC DNA]</scope>
    <source>
        <strain evidence="3 4">DSM 40843</strain>
    </source>
</reference>
<proteinExistence type="inferred from homology"/>
<dbReference type="PRINTS" id="PR01438">
    <property type="entry name" value="UNVRSLSTRESS"/>
</dbReference>
<dbReference type="Pfam" id="PF00582">
    <property type="entry name" value="Usp"/>
    <property type="match status" value="2"/>
</dbReference>
<protein>
    <submittedName>
        <fullName evidence="3">Nucleotide-binding universal stress UspA family protein</fullName>
    </submittedName>
</protein>
<evidence type="ECO:0000259" key="2">
    <source>
        <dbReference type="Pfam" id="PF00582"/>
    </source>
</evidence>
<dbReference type="PANTHER" id="PTHR46268:SF6">
    <property type="entry name" value="UNIVERSAL STRESS PROTEIN UP12"/>
    <property type="match status" value="1"/>
</dbReference>
<gene>
    <name evidence="3" type="ORF">JOF59_006418</name>
</gene>
<dbReference type="Gene3D" id="3.40.50.620">
    <property type="entry name" value="HUPs"/>
    <property type="match status" value="2"/>
</dbReference>
<evidence type="ECO:0000313" key="3">
    <source>
        <dbReference type="EMBL" id="MBP2363926.1"/>
    </source>
</evidence>
<comment type="caution">
    <text evidence="3">The sequence shown here is derived from an EMBL/GenBank/DDBJ whole genome shotgun (WGS) entry which is preliminary data.</text>
</comment>
<dbReference type="InterPro" id="IPR006015">
    <property type="entry name" value="Universal_stress_UspA"/>
</dbReference>
<dbReference type="InterPro" id="IPR014729">
    <property type="entry name" value="Rossmann-like_a/b/a_fold"/>
</dbReference>